<evidence type="ECO:0000256" key="4">
    <source>
        <dbReference type="SAM" id="MobiDB-lite"/>
    </source>
</evidence>
<accession>A0A9P0JLS2</accession>
<dbReference type="AlphaFoldDB" id="A0A9P0JLS2"/>
<evidence type="ECO:0000313" key="7">
    <source>
        <dbReference type="Proteomes" id="UP001152888"/>
    </source>
</evidence>
<feature type="compositionally biased region" description="Polar residues" evidence="4">
    <location>
        <begin position="535"/>
        <end position="560"/>
    </location>
</feature>
<feature type="region of interest" description="Disordered" evidence="4">
    <location>
        <begin position="356"/>
        <end position="630"/>
    </location>
</feature>
<evidence type="ECO:0000259" key="5">
    <source>
        <dbReference type="Pfam" id="PF11502"/>
    </source>
</evidence>
<proteinExistence type="inferred from homology"/>
<feature type="compositionally biased region" description="Basic and acidic residues" evidence="4">
    <location>
        <begin position="1"/>
        <end position="15"/>
    </location>
</feature>
<sequence>MKPRKEEEATVKKEPTGGNITKNGGIVGSTNTGSMQTALECKPETHTEDSVTTTCVDTNSLPLKQEDSIDGELTGDAFGLGLPTPGGGPHPAPPEGVQPLASNVINKQPNSMEVHYMQQQSQIFVFSTMLANSGAEEVLQGRYPSIIAYHCAQPGTKKYLEKNPLKVTQFNRQTPGQWLNNLAMMKHKSCTRSPGLGPKPTPPALDNFLGPDSLDDMVGLDDAGIPWDQKNNHPLEGLDAAISNGLPDVVPDMDACSPSLANVQPSLQGVKVPDENLTPQQRQHREEQLATIRKMQQMLFPESQSMEGGPGTGQGQNPAGPGSAIGDPGGGPPGSGPPPAGNVDWQKLHQFYDKQGKQGLQQPGGPPPPPGGGPPLVPVGPISGGSVGGNGPGSNMPPGRGGSGAASGNAPGGNRLQGPPPPYHQTQRSASVPIALQSPNPASPNNPTSNLSLPSPRASSSSALNSPADPNRPPPFGLQRHVSTGQSPTSQSPNPASPNNPTSNLSLPSPRASSSSALNSPADPNRPPPFGLQRHVSTGQSPTSQDSPTASSRHNHSNPGTPLSSHLSPSVTSSTTEPTSTHQSSVDGIFGRTLQSMAQQKQQISTSTATCTTTPTSGAVKEPNLMPVPSPQQIQYLNTFEGQELIIQKQPNTSLKDGNIISPPVLPTSMDSGFPGPTPDLPHAKVSGPNTPTSMDVGTRFPPTPSDGCRFQISSPQTPTATSTGDKPTRLPNTAGAPGLSPQTAVPGASSDPLKTDLFPTPSPHMMDVPRFAGPNASPGAKMGGGFVNVSPQGKPMDMPSYGCARGDNIPLNPNCTSAMTNNPKVSHFDPISSLAQMSQQLTNSVASSLNGQSNQGPSMMNFGSPSMHMMDMGGCHGMGDMDQGTGNMMGMPMQGPPHGFHPNSPMGPIRSLSPKLPGAFPNPMPMPRMMGRPPGPNHYNGANVQVKPNAPNTIQYLPAKSQVGQPPGPRGPPSLEFLTRLATPMNMMDPKMQPQNMQYFAACGPNNGPMQGGPMPPHMGPMDGPMSQDGGMGPMGMGGHLGNGSGPMGPMGGNMGMPGPVPGPGGMMPMMRGGPMRGPMGMRMPQMVFNGPPGPGGDPMFGPGGAPQGPGGQMFVSGPKGSPMGMPTPDATQPLPPSMGQNSSFKGSPFVGPSTADPNYAQQFHNFQQQLYATGTRSQMGSQAMGPGPGPPHMQQPPYFNPK</sequence>
<feature type="compositionally biased region" description="Pro residues" evidence="4">
    <location>
        <begin position="364"/>
        <end position="378"/>
    </location>
</feature>
<evidence type="ECO:0000256" key="3">
    <source>
        <dbReference type="ARBA" id="ARBA00023242"/>
    </source>
</evidence>
<feature type="compositionally biased region" description="Polar residues" evidence="4">
    <location>
        <begin position="712"/>
        <end position="726"/>
    </location>
</feature>
<keyword evidence="3" id="KW-0539">Nucleus</keyword>
<feature type="compositionally biased region" description="Polar residues" evidence="4">
    <location>
        <begin position="1157"/>
        <end position="1183"/>
    </location>
</feature>
<comment type="caution">
    <text evidence="6">The sequence shown here is derived from an EMBL/GenBank/DDBJ whole genome shotgun (WGS) entry which is preliminary data.</text>
</comment>
<dbReference type="Pfam" id="PF11502">
    <property type="entry name" value="BCL9"/>
    <property type="match status" value="1"/>
</dbReference>
<evidence type="ECO:0000313" key="6">
    <source>
        <dbReference type="EMBL" id="CAH1955716.1"/>
    </source>
</evidence>
<feature type="region of interest" description="Disordered" evidence="4">
    <location>
        <begin position="702"/>
        <end position="757"/>
    </location>
</feature>
<feature type="compositionally biased region" description="Gly residues" evidence="4">
    <location>
        <begin position="382"/>
        <end position="392"/>
    </location>
</feature>
<feature type="compositionally biased region" description="Pro residues" evidence="4">
    <location>
        <begin position="1189"/>
        <end position="1204"/>
    </location>
</feature>
<dbReference type="InterPro" id="IPR013083">
    <property type="entry name" value="Znf_RING/FYVE/PHD"/>
</dbReference>
<dbReference type="Proteomes" id="UP001152888">
    <property type="component" value="Unassembled WGS sequence"/>
</dbReference>
<feature type="region of interest" description="Disordered" evidence="4">
    <location>
        <begin position="1"/>
        <end position="48"/>
    </location>
</feature>
<protein>
    <recommendedName>
        <fullName evidence="5">B-cell lymphoma 9 beta-catenin binding domain-containing protein</fullName>
    </recommendedName>
</protein>
<dbReference type="GO" id="GO:0005634">
    <property type="term" value="C:nucleus"/>
    <property type="evidence" value="ECO:0007669"/>
    <property type="project" value="UniProtKB-SubCell"/>
</dbReference>
<feature type="compositionally biased region" description="Low complexity" evidence="4">
    <location>
        <begin position="486"/>
        <end position="523"/>
    </location>
</feature>
<feature type="compositionally biased region" description="Low complexity" evidence="4">
    <location>
        <begin position="438"/>
        <end position="469"/>
    </location>
</feature>
<dbReference type="OrthoDB" id="7668649at2759"/>
<feature type="region of interest" description="Disordered" evidence="4">
    <location>
        <begin position="303"/>
        <end position="344"/>
    </location>
</feature>
<gene>
    <name evidence="6" type="ORF">ACAOBT_LOCUS1195</name>
</gene>
<organism evidence="6 7">
    <name type="scientific">Acanthoscelides obtectus</name>
    <name type="common">Bean weevil</name>
    <name type="synonym">Bruchus obtectus</name>
    <dbReference type="NCBI Taxonomy" id="200917"/>
    <lineage>
        <taxon>Eukaryota</taxon>
        <taxon>Metazoa</taxon>
        <taxon>Ecdysozoa</taxon>
        <taxon>Arthropoda</taxon>
        <taxon>Hexapoda</taxon>
        <taxon>Insecta</taxon>
        <taxon>Pterygota</taxon>
        <taxon>Neoptera</taxon>
        <taxon>Endopterygota</taxon>
        <taxon>Coleoptera</taxon>
        <taxon>Polyphaga</taxon>
        <taxon>Cucujiformia</taxon>
        <taxon>Chrysomeloidea</taxon>
        <taxon>Chrysomelidae</taxon>
        <taxon>Bruchinae</taxon>
        <taxon>Bruchini</taxon>
        <taxon>Acanthoscelides</taxon>
    </lineage>
</organism>
<name>A0A9P0JLS2_ACAOB</name>
<comment type="subcellular location">
    <subcellularLocation>
        <location evidence="1">Nucleus</location>
    </subcellularLocation>
</comment>
<feature type="compositionally biased region" description="Polar residues" evidence="4">
    <location>
        <begin position="593"/>
        <end position="604"/>
    </location>
</feature>
<evidence type="ECO:0000256" key="2">
    <source>
        <dbReference type="ARBA" id="ARBA00009200"/>
    </source>
</evidence>
<feature type="compositionally biased region" description="Polar residues" evidence="4">
    <location>
        <begin position="18"/>
        <end position="37"/>
    </location>
</feature>
<dbReference type="Gene3D" id="3.30.40.10">
    <property type="entry name" value="Zinc/RING finger domain, C3HC4 (zinc finger)"/>
    <property type="match status" value="1"/>
</dbReference>
<dbReference type="InterPro" id="IPR024670">
    <property type="entry name" value="BCL9_beta-catenin-bd_dom"/>
</dbReference>
<feature type="compositionally biased region" description="Low complexity" evidence="4">
    <location>
        <begin position="605"/>
        <end position="617"/>
    </location>
</feature>
<keyword evidence="7" id="KW-1185">Reference proteome</keyword>
<reference evidence="6" key="1">
    <citation type="submission" date="2022-03" db="EMBL/GenBank/DDBJ databases">
        <authorList>
            <person name="Sayadi A."/>
        </authorList>
    </citation>
    <scope>NUCLEOTIDE SEQUENCE</scope>
</reference>
<feature type="compositionally biased region" description="Low complexity" evidence="4">
    <location>
        <begin position="561"/>
        <end position="585"/>
    </location>
</feature>
<evidence type="ECO:0000256" key="1">
    <source>
        <dbReference type="ARBA" id="ARBA00004123"/>
    </source>
</evidence>
<dbReference type="EMBL" id="CAKOFQ010006661">
    <property type="protein sequence ID" value="CAH1955716.1"/>
    <property type="molecule type" value="Genomic_DNA"/>
</dbReference>
<feature type="compositionally biased region" description="Pro residues" evidence="4">
    <location>
        <begin position="330"/>
        <end position="340"/>
    </location>
</feature>
<feature type="region of interest" description="Disordered" evidence="4">
    <location>
        <begin position="1121"/>
        <end position="1204"/>
    </location>
</feature>
<feature type="domain" description="B-cell lymphoma 9 beta-catenin binding" evidence="5">
    <location>
        <begin position="276"/>
        <end position="314"/>
    </location>
</feature>
<comment type="similarity">
    <text evidence="2">Belongs to the BCL9 family.</text>
</comment>